<name>M6HTQ6_LEPIR</name>
<dbReference type="Proteomes" id="UP000012089">
    <property type="component" value="Unassembled WGS sequence"/>
</dbReference>
<dbReference type="EMBL" id="AFMF02000036">
    <property type="protein sequence ID" value="EMM94316.1"/>
    <property type="molecule type" value="Genomic_DNA"/>
</dbReference>
<gene>
    <name evidence="1" type="ORF">LEP1GSC158_0626</name>
</gene>
<sequence length="62" mass="7067">MTLKELESFREDLKTVTGFTDEELAKLETEFSKLPVFPDLGSGFYAVFVEGAAAYRNMQREL</sequence>
<dbReference type="AlphaFoldDB" id="M6HTQ6"/>
<evidence type="ECO:0000313" key="1">
    <source>
        <dbReference type="EMBL" id="EMM94316.1"/>
    </source>
</evidence>
<proteinExistence type="predicted"/>
<accession>M6HTQ6</accession>
<reference evidence="1 2" key="1">
    <citation type="submission" date="2013-01" db="EMBL/GenBank/DDBJ databases">
        <authorList>
            <person name="Harkins D.M."/>
            <person name="Durkin A.S."/>
            <person name="Brinkac L.M."/>
            <person name="Haft D.H."/>
            <person name="Selengut J.D."/>
            <person name="Sanka R."/>
            <person name="DePew J."/>
            <person name="Purushe J."/>
            <person name="Tulsiani S.M."/>
            <person name="Graham G.C."/>
            <person name="Burns M.-A."/>
            <person name="Dohnt M.F."/>
            <person name="Smythe L.D."/>
            <person name="McKay D.B."/>
            <person name="Craig S.B."/>
            <person name="Vinetz J.M."/>
            <person name="Sutton G.G."/>
            <person name="Nierman W.C."/>
            <person name="Fouts D.E."/>
        </authorList>
    </citation>
    <scope>NUCLEOTIDE SEQUENCE [LARGE SCALE GENOMIC DNA]</scope>
    <source>
        <strain evidence="1 2">LT2156</strain>
    </source>
</reference>
<organism evidence="1 2">
    <name type="scientific">Leptospira interrogans serovar Zanoni str. LT2156</name>
    <dbReference type="NCBI Taxonomy" id="1001601"/>
    <lineage>
        <taxon>Bacteria</taxon>
        <taxon>Pseudomonadati</taxon>
        <taxon>Spirochaetota</taxon>
        <taxon>Spirochaetia</taxon>
        <taxon>Leptospirales</taxon>
        <taxon>Leptospiraceae</taxon>
        <taxon>Leptospira</taxon>
    </lineage>
</organism>
<protein>
    <submittedName>
        <fullName evidence="1">Uncharacterized protein</fullName>
    </submittedName>
</protein>
<comment type="caution">
    <text evidence="1">The sequence shown here is derived from an EMBL/GenBank/DDBJ whole genome shotgun (WGS) entry which is preliminary data.</text>
</comment>
<evidence type="ECO:0000313" key="2">
    <source>
        <dbReference type="Proteomes" id="UP000012089"/>
    </source>
</evidence>